<dbReference type="OrthoDB" id="6433173at2"/>
<dbReference type="Proteomes" id="UP000001446">
    <property type="component" value="Chromosome"/>
</dbReference>
<dbReference type="EMBL" id="CP001836">
    <property type="protein sequence ID" value="ACZ78394.1"/>
    <property type="molecule type" value="Genomic_DNA"/>
</dbReference>
<name>D2BWP1_DICZ5</name>
<dbReference type="STRING" id="590409.Dd586_3564"/>
<evidence type="ECO:0000313" key="3">
    <source>
        <dbReference type="Proteomes" id="UP000001446"/>
    </source>
</evidence>
<protein>
    <submittedName>
        <fullName evidence="2">Uncharacterized protein</fullName>
    </submittedName>
</protein>
<evidence type="ECO:0000313" key="2">
    <source>
        <dbReference type="EMBL" id="ACZ78394.1"/>
    </source>
</evidence>
<feature type="chain" id="PRO_5003029829" evidence="1">
    <location>
        <begin position="19"/>
        <end position="188"/>
    </location>
</feature>
<sequence>MKKILAIITLSMSLQAHASIMLTPIDSSNLLLQLSIKTQPLGIDQIKIDNGQSFDITENGKYLGTLIPAEGYYRKYNPLCFIGWSIDKKEISNIVQSIGQGDFENSTCLSLDAVGKIDVRDKSFIGFVYTVGLRDRRAKNYFLIEIDKDKKTITDKSTIIDELQNNGKKKSITAIKKYLEENQSSIPD</sequence>
<organism evidence="2 3">
    <name type="scientific">Dickeya zeae (strain Ech586)</name>
    <name type="common">Dickeya dadantii (strain Ech586)</name>
    <dbReference type="NCBI Taxonomy" id="590409"/>
    <lineage>
        <taxon>Bacteria</taxon>
        <taxon>Pseudomonadati</taxon>
        <taxon>Pseudomonadota</taxon>
        <taxon>Gammaproteobacteria</taxon>
        <taxon>Enterobacterales</taxon>
        <taxon>Pectobacteriaceae</taxon>
        <taxon>Dickeya</taxon>
        <taxon>Dickeya parazeae</taxon>
    </lineage>
</organism>
<dbReference type="HOGENOM" id="CLU_126540_0_0_6"/>
<dbReference type="AlphaFoldDB" id="D2BWP1"/>
<feature type="signal peptide" evidence="1">
    <location>
        <begin position="1"/>
        <end position="18"/>
    </location>
</feature>
<dbReference type="RefSeq" id="WP_012886194.1">
    <property type="nucleotide sequence ID" value="NC_013592.1"/>
</dbReference>
<dbReference type="eggNOG" id="ENOG5033S5N">
    <property type="taxonomic scope" value="Bacteria"/>
</dbReference>
<evidence type="ECO:0000256" key="1">
    <source>
        <dbReference type="SAM" id="SignalP"/>
    </source>
</evidence>
<dbReference type="KEGG" id="ddc:Dd586_3564"/>
<keyword evidence="3" id="KW-1185">Reference proteome</keyword>
<accession>D2BWP1</accession>
<reference evidence="2" key="1">
    <citation type="submission" date="2009-12" db="EMBL/GenBank/DDBJ databases">
        <title>Complete sequence of Dickeya dadantii Ech586.</title>
        <authorList>
            <consortium name="US DOE Joint Genome Institute"/>
            <person name="Lucas S."/>
            <person name="Copeland A."/>
            <person name="Lapidus A."/>
            <person name="Glavina del Rio T."/>
            <person name="Tice H."/>
            <person name="Bruce D."/>
            <person name="Goodwin L."/>
            <person name="Pitluck S."/>
            <person name="Munk A.C."/>
            <person name="Brettin T."/>
            <person name="Detter J.C."/>
            <person name="Han C."/>
            <person name="Tapia R."/>
            <person name="Larimer F."/>
            <person name="Land M."/>
            <person name="Hauser L."/>
            <person name="Kyrpides N."/>
            <person name="Mikhailova N."/>
            <person name="Balakrishnan V."/>
            <person name="Glasner J."/>
            <person name="Perna N.T."/>
        </authorList>
    </citation>
    <scope>NUCLEOTIDE SEQUENCE [LARGE SCALE GENOMIC DNA]</scope>
    <source>
        <strain evidence="2">Ech586</strain>
    </source>
</reference>
<keyword evidence="1" id="KW-0732">Signal</keyword>
<proteinExistence type="predicted"/>
<gene>
    <name evidence="2" type="ordered locus">Dd586_3564</name>
</gene>